<feature type="domain" description="Arm-like repeat" evidence="1">
    <location>
        <begin position="84"/>
        <end position="229"/>
    </location>
</feature>
<accession>A0A9P6R3P2</accession>
<sequence>GPSILEGLNRAKAPRLSAESKGSRVSDIASIPADIFSTNISPPALDWVFPKPDEPLLDIPQLVSCLSLLNASSLPDSALEPSVLRWLQYTKANAEEKERLQRLAINVLTDFIRDKFKDKRTVAEVLAIAPVLAKDEFRVLLQHFADSIKKSQLLKIPALSGLAQLIRGASPGYLDADDLDKILGDVSKRLKETHEQSPNHIFQLTAAVSRVLDAMADIEITTGIKRVEV</sequence>
<keyword evidence="3" id="KW-1185">Reference proteome</keyword>
<evidence type="ECO:0000259" key="1">
    <source>
        <dbReference type="Pfam" id="PF23948"/>
    </source>
</evidence>
<dbReference type="Proteomes" id="UP000738325">
    <property type="component" value="Unassembled WGS sequence"/>
</dbReference>
<reference evidence="2" key="1">
    <citation type="journal article" date="2020" name="Fungal Divers.">
        <title>Resolving the Mortierellaceae phylogeny through synthesis of multi-gene phylogenetics and phylogenomics.</title>
        <authorList>
            <person name="Vandepol N."/>
            <person name="Liber J."/>
            <person name="Desiro A."/>
            <person name="Na H."/>
            <person name="Kennedy M."/>
            <person name="Barry K."/>
            <person name="Grigoriev I.V."/>
            <person name="Miller A.N."/>
            <person name="O'Donnell K."/>
            <person name="Stajich J.E."/>
            <person name="Bonito G."/>
        </authorList>
    </citation>
    <scope>NUCLEOTIDE SEQUENCE</scope>
    <source>
        <strain evidence="2">REB-010B</strain>
    </source>
</reference>
<proteinExistence type="predicted"/>
<comment type="caution">
    <text evidence="2">The sequence shown here is derived from an EMBL/GenBank/DDBJ whole genome shotgun (WGS) entry which is preliminary data.</text>
</comment>
<dbReference type="OrthoDB" id="2435592at2759"/>
<dbReference type="AlphaFoldDB" id="A0A9P6R3P2"/>
<gene>
    <name evidence="2" type="ORF">BGZ99_000368</name>
</gene>
<dbReference type="EMBL" id="JAAAIP010001064">
    <property type="protein sequence ID" value="KAG0310464.1"/>
    <property type="molecule type" value="Genomic_DNA"/>
</dbReference>
<name>A0A9P6R3P2_9FUNG</name>
<organism evidence="2 3">
    <name type="scientific">Dissophora globulifera</name>
    <dbReference type="NCBI Taxonomy" id="979702"/>
    <lineage>
        <taxon>Eukaryota</taxon>
        <taxon>Fungi</taxon>
        <taxon>Fungi incertae sedis</taxon>
        <taxon>Mucoromycota</taxon>
        <taxon>Mortierellomycotina</taxon>
        <taxon>Mortierellomycetes</taxon>
        <taxon>Mortierellales</taxon>
        <taxon>Mortierellaceae</taxon>
        <taxon>Dissophora</taxon>
    </lineage>
</organism>
<dbReference type="InterPro" id="IPR056251">
    <property type="entry name" value="Arm_rpt_dom"/>
</dbReference>
<feature type="non-terminal residue" evidence="2">
    <location>
        <position position="229"/>
    </location>
</feature>
<dbReference type="Pfam" id="PF23948">
    <property type="entry name" value="ARM_5"/>
    <property type="match status" value="1"/>
</dbReference>
<protein>
    <recommendedName>
        <fullName evidence="1">Arm-like repeat domain-containing protein</fullName>
    </recommendedName>
</protein>
<feature type="non-terminal residue" evidence="2">
    <location>
        <position position="1"/>
    </location>
</feature>
<evidence type="ECO:0000313" key="2">
    <source>
        <dbReference type="EMBL" id="KAG0310464.1"/>
    </source>
</evidence>
<evidence type="ECO:0000313" key="3">
    <source>
        <dbReference type="Proteomes" id="UP000738325"/>
    </source>
</evidence>